<dbReference type="EMBL" id="QMFB01000010">
    <property type="protein sequence ID" value="RAV19819.1"/>
    <property type="molecule type" value="Genomic_DNA"/>
</dbReference>
<dbReference type="InterPro" id="IPR040591">
    <property type="entry name" value="RqcP2_RBD"/>
</dbReference>
<dbReference type="CDD" id="cd00165">
    <property type="entry name" value="S4"/>
    <property type="match status" value="1"/>
</dbReference>
<dbReference type="InterPro" id="IPR012677">
    <property type="entry name" value="Nucleotide-bd_a/b_plait_sf"/>
</dbReference>
<dbReference type="PANTHER" id="PTHR13633:SF3">
    <property type="entry name" value="MITOCHONDRIAL TRANSCRIPTION RESCUE FACTOR 1"/>
    <property type="match status" value="1"/>
</dbReference>
<evidence type="ECO:0000313" key="4">
    <source>
        <dbReference type="Proteomes" id="UP000250369"/>
    </source>
</evidence>
<evidence type="ECO:0000259" key="2">
    <source>
        <dbReference type="SMART" id="SM00363"/>
    </source>
</evidence>
<organism evidence="3 4">
    <name type="scientific">Paenibacillus contaminans</name>
    <dbReference type="NCBI Taxonomy" id="450362"/>
    <lineage>
        <taxon>Bacteria</taxon>
        <taxon>Bacillati</taxon>
        <taxon>Bacillota</taxon>
        <taxon>Bacilli</taxon>
        <taxon>Bacillales</taxon>
        <taxon>Paenibacillaceae</taxon>
        <taxon>Paenibacillus</taxon>
    </lineage>
</organism>
<dbReference type="GO" id="GO:0003723">
    <property type="term" value="F:RNA binding"/>
    <property type="evidence" value="ECO:0007669"/>
    <property type="project" value="UniProtKB-KW"/>
</dbReference>
<accession>A0A329MJ05</accession>
<gene>
    <name evidence="3" type="ORF">DQG23_17935</name>
</gene>
<evidence type="ECO:0000313" key="3">
    <source>
        <dbReference type="EMBL" id="RAV19819.1"/>
    </source>
</evidence>
<dbReference type="InterPro" id="IPR036986">
    <property type="entry name" value="S4_RNA-bd_sf"/>
</dbReference>
<dbReference type="PROSITE" id="PS50889">
    <property type="entry name" value="S4"/>
    <property type="match status" value="1"/>
</dbReference>
<dbReference type="Gene3D" id="3.30.1370.160">
    <property type="match status" value="1"/>
</dbReference>
<dbReference type="InterPro" id="IPR002942">
    <property type="entry name" value="S4_RNA-bd"/>
</dbReference>
<dbReference type="OrthoDB" id="9812787at2"/>
<protein>
    <submittedName>
        <fullName evidence="3">RNA-binding protein</fullName>
    </submittedName>
</protein>
<sequence>MNKHIYEHFHPSEQHFVDKASEWVEKAAVQHAMKRTDFLDPRQCQIVTMLANRSGDVVFRLDGGYAAAERKRAIIAPEYRNVEDEDPGILVLSVASEDSKLKSLDHGDYMGAILSLGIKREKIGDIVVLEGGGCHCLVAEEIGDYLRLQLQQVHRVHVRTELLPIDRFEGASVTFEEMNLSVASMRLDGIASDAFRLSRAKILLPIKAGRCRVNWKVEEDPSKPLKEGDVVSLQGFGRFRVTEVEGVTKKGRIRVKIGRYR</sequence>
<dbReference type="InterPro" id="IPR048443">
    <property type="entry name" value="RqcP2_N"/>
</dbReference>
<feature type="domain" description="RNA-binding S4" evidence="2">
    <location>
        <begin position="185"/>
        <end position="242"/>
    </location>
</feature>
<comment type="caution">
    <text evidence="3">The sequence shown here is derived from an EMBL/GenBank/DDBJ whole genome shotgun (WGS) entry which is preliminary data.</text>
</comment>
<dbReference type="RefSeq" id="WP_113032249.1">
    <property type="nucleotide sequence ID" value="NZ_QMFB01000010.1"/>
</dbReference>
<dbReference type="Gene3D" id="3.30.70.330">
    <property type="match status" value="1"/>
</dbReference>
<reference evidence="3 4" key="1">
    <citation type="journal article" date="2009" name="Int. J. Syst. Evol. Microbiol.">
        <title>Paenibacillus contaminans sp. nov., isolated from a contaminated laboratory plate.</title>
        <authorList>
            <person name="Chou J.H."/>
            <person name="Lee J.H."/>
            <person name="Lin M.C."/>
            <person name="Chang P.S."/>
            <person name="Arun A.B."/>
            <person name="Young C.C."/>
            <person name="Chen W.M."/>
        </authorList>
    </citation>
    <scope>NUCLEOTIDE SEQUENCE [LARGE SCALE GENOMIC DNA]</scope>
    <source>
        <strain evidence="3 4">CKOBP-6</strain>
    </source>
</reference>
<dbReference type="AlphaFoldDB" id="A0A329MJ05"/>
<name>A0A329MJ05_9BACL</name>
<dbReference type="SMART" id="SM00363">
    <property type="entry name" value="S4"/>
    <property type="match status" value="1"/>
</dbReference>
<keyword evidence="4" id="KW-1185">Reference proteome</keyword>
<dbReference type="Proteomes" id="UP000250369">
    <property type="component" value="Unassembled WGS sequence"/>
</dbReference>
<dbReference type="Pfam" id="PF21278">
    <property type="entry name" value="YlmH_1st"/>
    <property type="match status" value="1"/>
</dbReference>
<dbReference type="Pfam" id="PF17774">
    <property type="entry name" value="YlmH_RBD"/>
    <property type="match status" value="1"/>
</dbReference>
<evidence type="ECO:0000256" key="1">
    <source>
        <dbReference type="PROSITE-ProRule" id="PRU00182"/>
    </source>
</evidence>
<dbReference type="Gene3D" id="3.10.290.10">
    <property type="entry name" value="RNA-binding S4 domain"/>
    <property type="match status" value="1"/>
</dbReference>
<dbReference type="SUPFAM" id="SSF55174">
    <property type="entry name" value="Alpha-L RNA-binding motif"/>
    <property type="match status" value="1"/>
</dbReference>
<keyword evidence="1" id="KW-0694">RNA-binding</keyword>
<dbReference type="PANTHER" id="PTHR13633">
    <property type="entry name" value="MITOCHONDRIAL TRANSCRIPTION RESCUE FACTOR 1"/>
    <property type="match status" value="1"/>
</dbReference>
<proteinExistence type="predicted"/>